<dbReference type="HOGENOM" id="CLU_1296531_0_0_1"/>
<evidence type="ECO:0000313" key="3">
    <source>
        <dbReference type="EnsemblProtists" id="EKX52183"/>
    </source>
</evidence>
<reference evidence="4" key="2">
    <citation type="submission" date="2012-11" db="EMBL/GenBank/DDBJ databases">
        <authorList>
            <person name="Kuo A."/>
            <person name="Curtis B.A."/>
            <person name="Tanifuji G."/>
            <person name="Burki F."/>
            <person name="Gruber A."/>
            <person name="Irimia M."/>
            <person name="Maruyama S."/>
            <person name="Arias M.C."/>
            <person name="Ball S.G."/>
            <person name="Gile G.H."/>
            <person name="Hirakawa Y."/>
            <person name="Hopkins J.F."/>
            <person name="Rensing S.A."/>
            <person name="Schmutz J."/>
            <person name="Symeonidi A."/>
            <person name="Elias M."/>
            <person name="Eveleigh R.J."/>
            <person name="Herman E.K."/>
            <person name="Klute M.J."/>
            <person name="Nakayama T."/>
            <person name="Obornik M."/>
            <person name="Reyes-Prieto A."/>
            <person name="Armbrust E.V."/>
            <person name="Aves S.J."/>
            <person name="Beiko R.G."/>
            <person name="Coutinho P."/>
            <person name="Dacks J.B."/>
            <person name="Durnford D.G."/>
            <person name="Fast N.M."/>
            <person name="Green B.R."/>
            <person name="Grisdale C."/>
            <person name="Hempe F."/>
            <person name="Henrissat B."/>
            <person name="Hoppner M.P."/>
            <person name="Ishida K.-I."/>
            <person name="Kim E."/>
            <person name="Koreny L."/>
            <person name="Kroth P.G."/>
            <person name="Liu Y."/>
            <person name="Malik S.-B."/>
            <person name="Maier U.G."/>
            <person name="McRose D."/>
            <person name="Mock T."/>
            <person name="Neilson J.A."/>
            <person name="Onodera N.T."/>
            <person name="Poole A.M."/>
            <person name="Pritham E.J."/>
            <person name="Richards T.A."/>
            <person name="Rocap G."/>
            <person name="Roy S.W."/>
            <person name="Sarai C."/>
            <person name="Schaack S."/>
            <person name="Shirato S."/>
            <person name="Slamovits C.H."/>
            <person name="Spencer D.F."/>
            <person name="Suzuki S."/>
            <person name="Worden A.Z."/>
            <person name="Zauner S."/>
            <person name="Barry K."/>
            <person name="Bell C."/>
            <person name="Bharti A.K."/>
            <person name="Crow J.A."/>
            <person name="Grimwood J."/>
            <person name="Kramer R."/>
            <person name="Lindquist E."/>
            <person name="Lucas S."/>
            <person name="Salamov A."/>
            <person name="McFadden G.I."/>
            <person name="Lane C.E."/>
            <person name="Keeling P.J."/>
            <person name="Gray M.W."/>
            <person name="Grigoriev I.V."/>
            <person name="Archibald J.M."/>
        </authorList>
    </citation>
    <scope>NUCLEOTIDE SEQUENCE</scope>
    <source>
        <strain evidence="4">CCMP2712</strain>
    </source>
</reference>
<dbReference type="GeneID" id="17309042"/>
<dbReference type="Proteomes" id="UP000011087">
    <property type="component" value="Unassembled WGS sequence"/>
</dbReference>
<dbReference type="RefSeq" id="XP_005839163.1">
    <property type="nucleotide sequence ID" value="XM_005839106.1"/>
</dbReference>
<feature type="domain" description="Rubisco LSMT substrate-binding" evidence="1">
    <location>
        <begin position="33"/>
        <end position="157"/>
    </location>
</feature>
<dbReference type="EMBL" id="JH992973">
    <property type="protein sequence ID" value="EKX52183.1"/>
    <property type="molecule type" value="Genomic_DNA"/>
</dbReference>
<dbReference type="eggNOG" id="KOG1337">
    <property type="taxonomic scope" value="Eukaryota"/>
</dbReference>
<evidence type="ECO:0000259" key="1">
    <source>
        <dbReference type="Pfam" id="PF09273"/>
    </source>
</evidence>
<dbReference type="SUPFAM" id="SSF81822">
    <property type="entry name" value="RuBisCo LSMT C-terminal, substrate-binding domain"/>
    <property type="match status" value="1"/>
</dbReference>
<dbReference type="EnsemblProtists" id="EKX52183">
    <property type="protein sequence ID" value="EKX52183"/>
    <property type="gene ID" value="GUITHDRAFT_84758"/>
</dbReference>
<reference evidence="3" key="3">
    <citation type="submission" date="2016-03" db="UniProtKB">
        <authorList>
            <consortium name="EnsemblProtists"/>
        </authorList>
    </citation>
    <scope>IDENTIFICATION</scope>
</reference>
<dbReference type="InterPro" id="IPR015353">
    <property type="entry name" value="Rubisco_LSMT_subst-bd"/>
</dbReference>
<dbReference type="STRING" id="905079.L1JVQ5"/>
<dbReference type="PaxDb" id="55529-EKX52183"/>
<keyword evidence="4" id="KW-1185">Reference proteome</keyword>
<reference evidence="2 4" key="1">
    <citation type="journal article" date="2012" name="Nature">
        <title>Algal genomes reveal evolutionary mosaicism and the fate of nucleomorphs.</title>
        <authorList>
            <consortium name="DOE Joint Genome Institute"/>
            <person name="Curtis B.A."/>
            <person name="Tanifuji G."/>
            <person name="Burki F."/>
            <person name="Gruber A."/>
            <person name="Irimia M."/>
            <person name="Maruyama S."/>
            <person name="Arias M.C."/>
            <person name="Ball S.G."/>
            <person name="Gile G.H."/>
            <person name="Hirakawa Y."/>
            <person name="Hopkins J.F."/>
            <person name="Kuo A."/>
            <person name="Rensing S.A."/>
            <person name="Schmutz J."/>
            <person name="Symeonidi A."/>
            <person name="Elias M."/>
            <person name="Eveleigh R.J."/>
            <person name="Herman E.K."/>
            <person name="Klute M.J."/>
            <person name="Nakayama T."/>
            <person name="Obornik M."/>
            <person name="Reyes-Prieto A."/>
            <person name="Armbrust E.V."/>
            <person name="Aves S.J."/>
            <person name="Beiko R.G."/>
            <person name="Coutinho P."/>
            <person name="Dacks J.B."/>
            <person name="Durnford D.G."/>
            <person name="Fast N.M."/>
            <person name="Green B.R."/>
            <person name="Grisdale C.J."/>
            <person name="Hempel F."/>
            <person name="Henrissat B."/>
            <person name="Hoppner M.P."/>
            <person name="Ishida K."/>
            <person name="Kim E."/>
            <person name="Koreny L."/>
            <person name="Kroth P.G."/>
            <person name="Liu Y."/>
            <person name="Malik S.B."/>
            <person name="Maier U.G."/>
            <person name="McRose D."/>
            <person name="Mock T."/>
            <person name="Neilson J.A."/>
            <person name="Onodera N.T."/>
            <person name="Poole A.M."/>
            <person name="Pritham E.J."/>
            <person name="Richards T.A."/>
            <person name="Rocap G."/>
            <person name="Roy S.W."/>
            <person name="Sarai C."/>
            <person name="Schaack S."/>
            <person name="Shirato S."/>
            <person name="Slamovits C.H."/>
            <person name="Spencer D.F."/>
            <person name="Suzuki S."/>
            <person name="Worden A.Z."/>
            <person name="Zauner S."/>
            <person name="Barry K."/>
            <person name="Bell C."/>
            <person name="Bharti A.K."/>
            <person name="Crow J.A."/>
            <person name="Grimwood J."/>
            <person name="Kramer R."/>
            <person name="Lindquist E."/>
            <person name="Lucas S."/>
            <person name="Salamov A."/>
            <person name="McFadden G.I."/>
            <person name="Lane C.E."/>
            <person name="Keeling P.J."/>
            <person name="Gray M.W."/>
            <person name="Grigoriev I.V."/>
            <person name="Archibald J.M."/>
        </authorList>
    </citation>
    <scope>NUCLEOTIDE SEQUENCE</scope>
    <source>
        <strain evidence="2 4">CCMP2712</strain>
    </source>
</reference>
<evidence type="ECO:0000313" key="2">
    <source>
        <dbReference type="EMBL" id="EKX52183.1"/>
    </source>
</evidence>
<dbReference type="InterPro" id="IPR036464">
    <property type="entry name" value="Rubisco_LSMT_subst-bd_sf"/>
</dbReference>
<dbReference type="Pfam" id="PF09273">
    <property type="entry name" value="Rubis-subs-bind"/>
    <property type="match status" value="1"/>
</dbReference>
<name>L1JVQ5_GUITC</name>
<dbReference type="OrthoDB" id="441812at2759"/>
<proteinExistence type="predicted"/>
<dbReference type="KEGG" id="gtt:GUITHDRAFT_84758"/>
<sequence>MGKSPSSMLLDHGVANPNKEEGEFKVSFAVSSLDRFFDDKADILEQEGLTTEMTFTLKADGTLDEYLLPFMRLVCIQSFDAFLLESVFRQEVWGFVNLPVSKDNEKLMLETLIATFEGALDDIGSSESEDMSIVRDASSTYRQVQAAYVRIGERSALKKTIYLLEQEMEEMDSKEYYQERRLKSLNLDRPVDESEIVDPNVEFGRERDAPWMR</sequence>
<accession>L1JVQ5</accession>
<organism evidence="2">
    <name type="scientific">Guillardia theta (strain CCMP2712)</name>
    <name type="common">Cryptophyte</name>
    <dbReference type="NCBI Taxonomy" id="905079"/>
    <lineage>
        <taxon>Eukaryota</taxon>
        <taxon>Cryptophyceae</taxon>
        <taxon>Pyrenomonadales</taxon>
        <taxon>Geminigeraceae</taxon>
        <taxon>Guillardia</taxon>
    </lineage>
</organism>
<dbReference type="Gene3D" id="3.90.1420.10">
    <property type="entry name" value="Rubisco LSMT, substrate-binding domain"/>
    <property type="match status" value="1"/>
</dbReference>
<protein>
    <recommendedName>
        <fullName evidence="1">Rubisco LSMT substrate-binding domain-containing protein</fullName>
    </recommendedName>
</protein>
<evidence type="ECO:0000313" key="4">
    <source>
        <dbReference type="Proteomes" id="UP000011087"/>
    </source>
</evidence>
<gene>
    <name evidence="2" type="ORF">GUITHDRAFT_84758</name>
</gene>
<dbReference type="AlphaFoldDB" id="L1JVQ5"/>